<organism evidence="1 2">
    <name type="scientific">Mycobacterium tuberculosis</name>
    <dbReference type="NCBI Taxonomy" id="1773"/>
    <lineage>
        <taxon>Bacteria</taxon>
        <taxon>Bacillati</taxon>
        <taxon>Actinomycetota</taxon>
        <taxon>Actinomycetes</taxon>
        <taxon>Mycobacteriales</taxon>
        <taxon>Mycobacteriaceae</taxon>
        <taxon>Mycobacterium</taxon>
        <taxon>Mycobacterium tuberculosis complex</taxon>
    </lineage>
</organism>
<dbReference type="EMBL" id="CSBK01001510">
    <property type="protein sequence ID" value="COY76206.1"/>
    <property type="molecule type" value="Genomic_DNA"/>
</dbReference>
<comment type="caution">
    <text evidence="1">The sequence shown here is derived from an EMBL/GenBank/DDBJ whole genome shotgun (WGS) entry which is preliminary data.</text>
</comment>
<proteinExistence type="predicted"/>
<reference evidence="2" key="1">
    <citation type="submission" date="2015-03" db="EMBL/GenBank/DDBJ databases">
        <authorList>
            <consortium name="Pathogen Informatics"/>
        </authorList>
    </citation>
    <scope>NUCLEOTIDE SEQUENCE [LARGE SCALE GENOMIC DNA]</scope>
    <source>
        <strain evidence="2">N09902308</strain>
    </source>
</reference>
<accession>A0A916LEC0</accession>
<sequence length="55" mass="5972">MCDNSLVTRCARVWSSHKCGSDASCSSFSMRLRRPSTSSTRSTVVRVQSKAAMSA</sequence>
<protein>
    <submittedName>
        <fullName evidence="1">Uncharacterized protein</fullName>
    </submittedName>
</protein>
<dbReference type="AlphaFoldDB" id="A0A916LEC0"/>
<evidence type="ECO:0000313" key="2">
    <source>
        <dbReference type="Proteomes" id="UP000039021"/>
    </source>
</evidence>
<evidence type="ECO:0000313" key="1">
    <source>
        <dbReference type="EMBL" id="COY76206.1"/>
    </source>
</evidence>
<gene>
    <name evidence="1" type="ORF">ERS007739_03053</name>
</gene>
<dbReference type="Proteomes" id="UP000039021">
    <property type="component" value="Unassembled WGS sequence"/>
</dbReference>
<name>A0A916LEC0_MYCTX</name>